<evidence type="ECO:0000313" key="8">
    <source>
        <dbReference type="EMBL" id="GAA3561569.1"/>
    </source>
</evidence>
<keyword evidence="3 6" id="KW-0815">Transposition</keyword>
<feature type="region of interest" description="Disordered" evidence="7">
    <location>
        <begin position="34"/>
        <end position="53"/>
    </location>
</feature>
<gene>
    <name evidence="8" type="ORF">GCM10022222_51710</name>
</gene>
<evidence type="ECO:0000256" key="7">
    <source>
        <dbReference type="SAM" id="MobiDB-lite"/>
    </source>
</evidence>
<proteinExistence type="inferred from homology"/>
<evidence type="ECO:0000256" key="6">
    <source>
        <dbReference type="RuleBase" id="RU365089"/>
    </source>
</evidence>
<dbReference type="Pfam" id="PF00872">
    <property type="entry name" value="Transposase_mut"/>
    <property type="match status" value="1"/>
</dbReference>
<dbReference type="PANTHER" id="PTHR33217:SF8">
    <property type="entry name" value="MUTATOR FAMILY TRANSPOSASE"/>
    <property type="match status" value="1"/>
</dbReference>
<organism evidence="8 9">
    <name type="scientific">Amycolatopsis ultiminotia</name>
    <dbReference type="NCBI Taxonomy" id="543629"/>
    <lineage>
        <taxon>Bacteria</taxon>
        <taxon>Bacillati</taxon>
        <taxon>Actinomycetota</taxon>
        <taxon>Actinomycetes</taxon>
        <taxon>Pseudonocardiales</taxon>
        <taxon>Pseudonocardiaceae</taxon>
        <taxon>Amycolatopsis</taxon>
    </lineage>
</organism>
<protein>
    <recommendedName>
        <fullName evidence="6">Mutator family transposase</fullName>
    </recommendedName>
</protein>
<evidence type="ECO:0000313" key="9">
    <source>
        <dbReference type="Proteomes" id="UP001500689"/>
    </source>
</evidence>
<dbReference type="PANTHER" id="PTHR33217">
    <property type="entry name" value="TRANSPOSASE FOR INSERTION SEQUENCE ELEMENT IS1081"/>
    <property type="match status" value="1"/>
</dbReference>
<keyword evidence="6" id="KW-0814">Transposable element</keyword>
<dbReference type="EMBL" id="BAAAZN010000011">
    <property type="protein sequence ID" value="GAA3561569.1"/>
    <property type="molecule type" value="Genomic_DNA"/>
</dbReference>
<evidence type="ECO:0000256" key="3">
    <source>
        <dbReference type="ARBA" id="ARBA00022578"/>
    </source>
</evidence>
<dbReference type="InterPro" id="IPR001207">
    <property type="entry name" value="Transposase_mutator"/>
</dbReference>
<dbReference type="Proteomes" id="UP001500689">
    <property type="component" value="Unassembled WGS sequence"/>
</dbReference>
<name>A0ABP6X964_9PSEU</name>
<evidence type="ECO:0000256" key="2">
    <source>
        <dbReference type="ARBA" id="ARBA00010961"/>
    </source>
</evidence>
<comment type="function">
    <text evidence="1 6">Required for the transposition of the insertion element.</text>
</comment>
<keyword evidence="5 6" id="KW-0233">DNA recombination</keyword>
<feature type="compositionally biased region" description="Low complexity" evidence="7">
    <location>
        <begin position="41"/>
        <end position="52"/>
    </location>
</feature>
<sequence>MWIWSGQTALLNQLIKKVLATALEAEMTEHLGYDKHDPAGRTRGNSRNGTRSKMALTKIGPVEIEVPRDTDLTFDPQIVWKRQRRLTGVDEIVLSLTAEGFTTGGDRRAFRRRVRREGRQGHHLEDY</sequence>
<evidence type="ECO:0000256" key="4">
    <source>
        <dbReference type="ARBA" id="ARBA00023125"/>
    </source>
</evidence>
<accession>A0ABP6X964</accession>
<reference evidence="9" key="1">
    <citation type="journal article" date="2019" name="Int. J. Syst. Evol. Microbiol.">
        <title>The Global Catalogue of Microorganisms (GCM) 10K type strain sequencing project: providing services to taxonomists for standard genome sequencing and annotation.</title>
        <authorList>
            <consortium name="The Broad Institute Genomics Platform"/>
            <consortium name="The Broad Institute Genome Sequencing Center for Infectious Disease"/>
            <person name="Wu L."/>
            <person name="Ma J."/>
        </authorList>
    </citation>
    <scope>NUCLEOTIDE SEQUENCE [LARGE SCALE GENOMIC DNA]</scope>
    <source>
        <strain evidence="9">JCM 16898</strain>
    </source>
</reference>
<comment type="similarity">
    <text evidence="2 6">Belongs to the transposase mutator family.</text>
</comment>
<keyword evidence="9" id="KW-1185">Reference proteome</keyword>
<evidence type="ECO:0000256" key="5">
    <source>
        <dbReference type="ARBA" id="ARBA00023172"/>
    </source>
</evidence>
<keyword evidence="4 6" id="KW-0238">DNA-binding</keyword>
<evidence type="ECO:0000256" key="1">
    <source>
        <dbReference type="ARBA" id="ARBA00002190"/>
    </source>
</evidence>
<comment type="caution">
    <text evidence="8">The sequence shown here is derived from an EMBL/GenBank/DDBJ whole genome shotgun (WGS) entry which is preliminary data.</text>
</comment>